<dbReference type="EC" id="4.2.1.46" evidence="4 8"/>
<comment type="catalytic activity">
    <reaction evidence="1 8">
        <text>dTDP-alpha-D-glucose = dTDP-4-dehydro-6-deoxy-alpha-D-glucose + H2O</text>
        <dbReference type="Rhea" id="RHEA:17221"/>
        <dbReference type="ChEBI" id="CHEBI:15377"/>
        <dbReference type="ChEBI" id="CHEBI:57477"/>
        <dbReference type="ChEBI" id="CHEBI:57649"/>
        <dbReference type="EC" id="4.2.1.46"/>
    </reaction>
</comment>
<dbReference type="PANTHER" id="PTHR43000">
    <property type="entry name" value="DTDP-D-GLUCOSE 4,6-DEHYDRATASE-RELATED"/>
    <property type="match status" value="1"/>
</dbReference>
<dbReference type="NCBIfam" id="TIGR01181">
    <property type="entry name" value="dTDP_gluc_dehyt"/>
    <property type="match status" value="1"/>
</dbReference>
<dbReference type="AlphaFoldDB" id="A0A0R1H989"/>
<dbReference type="STRING" id="1423726.FC07_GL001069"/>
<accession>A0A0R1H989</accession>
<evidence type="ECO:0000256" key="7">
    <source>
        <dbReference type="ARBA" id="ARBA00023239"/>
    </source>
</evidence>
<reference evidence="10 11" key="1">
    <citation type="journal article" date="2015" name="Genome Announc.">
        <title>Expanding the biotechnology potential of lactobacilli through comparative genomics of 213 strains and associated genera.</title>
        <authorList>
            <person name="Sun Z."/>
            <person name="Harris H.M."/>
            <person name="McCann A."/>
            <person name="Guo C."/>
            <person name="Argimon S."/>
            <person name="Zhang W."/>
            <person name="Yang X."/>
            <person name="Jeffery I.B."/>
            <person name="Cooney J.C."/>
            <person name="Kagawa T.F."/>
            <person name="Liu W."/>
            <person name="Song Y."/>
            <person name="Salvetti E."/>
            <person name="Wrobel A."/>
            <person name="Rasinkangas P."/>
            <person name="Parkhill J."/>
            <person name="Rea M.C."/>
            <person name="O'Sullivan O."/>
            <person name="Ritari J."/>
            <person name="Douillard F.P."/>
            <person name="Paul Ross R."/>
            <person name="Yang R."/>
            <person name="Briner A.E."/>
            <person name="Felis G.E."/>
            <person name="de Vos W.M."/>
            <person name="Barrangou R."/>
            <person name="Klaenhammer T.R."/>
            <person name="Caufield P.W."/>
            <person name="Cui Y."/>
            <person name="Zhang H."/>
            <person name="O'Toole P.W."/>
        </authorList>
    </citation>
    <scope>NUCLEOTIDE SEQUENCE [LARGE SCALE GENOMIC DNA]</scope>
    <source>
        <strain evidence="10 11">DSM 20003</strain>
    </source>
</reference>
<keyword evidence="6" id="KW-0520">NAD</keyword>
<dbReference type="GO" id="GO:0008460">
    <property type="term" value="F:dTDP-glucose 4,6-dehydratase activity"/>
    <property type="evidence" value="ECO:0007669"/>
    <property type="project" value="UniProtKB-EC"/>
</dbReference>
<evidence type="ECO:0000256" key="6">
    <source>
        <dbReference type="ARBA" id="ARBA00023027"/>
    </source>
</evidence>
<organism evidence="10 11">
    <name type="scientific">Loigolactobacillus bifermentans DSM 20003</name>
    <dbReference type="NCBI Taxonomy" id="1423726"/>
    <lineage>
        <taxon>Bacteria</taxon>
        <taxon>Bacillati</taxon>
        <taxon>Bacillota</taxon>
        <taxon>Bacilli</taxon>
        <taxon>Lactobacillales</taxon>
        <taxon>Lactobacillaceae</taxon>
        <taxon>Loigolactobacillus</taxon>
    </lineage>
</organism>
<dbReference type="Pfam" id="PF16363">
    <property type="entry name" value="GDP_Man_Dehyd"/>
    <property type="match status" value="1"/>
</dbReference>
<dbReference type="Proteomes" id="UP000051461">
    <property type="component" value="Unassembled WGS sequence"/>
</dbReference>
<dbReference type="Gene3D" id="3.90.25.10">
    <property type="entry name" value="UDP-galactose 4-epimerase, domain 1"/>
    <property type="match status" value="1"/>
</dbReference>
<comment type="cofactor">
    <cofactor evidence="2 8">
        <name>NAD(+)</name>
        <dbReference type="ChEBI" id="CHEBI:57540"/>
    </cofactor>
</comment>
<dbReference type="PATRIC" id="fig|1423726.3.peg.1107"/>
<dbReference type="InterPro" id="IPR016040">
    <property type="entry name" value="NAD(P)-bd_dom"/>
</dbReference>
<comment type="caution">
    <text evidence="10">The sequence shown here is derived from an EMBL/GenBank/DDBJ whole genome shotgun (WGS) entry which is preliminary data.</text>
</comment>
<evidence type="ECO:0000256" key="5">
    <source>
        <dbReference type="ARBA" id="ARBA00016977"/>
    </source>
</evidence>
<evidence type="ECO:0000256" key="2">
    <source>
        <dbReference type="ARBA" id="ARBA00001911"/>
    </source>
</evidence>
<keyword evidence="7 8" id="KW-0456">Lyase</keyword>
<evidence type="ECO:0000313" key="10">
    <source>
        <dbReference type="EMBL" id="KRK40210.1"/>
    </source>
</evidence>
<dbReference type="OrthoDB" id="9811743at2"/>
<evidence type="ECO:0000259" key="9">
    <source>
        <dbReference type="Pfam" id="PF16363"/>
    </source>
</evidence>
<dbReference type="GO" id="GO:0009225">
    <property type="term" value="P:nucleotide-sugar metabolic process"/>
    <property type="evidence" value="ECO:0007669"/>
    <property type="project" value="InterPro"/>
</dbReference>
<dbReference type="EMBL" id="AZDA01000018">
    <property type="protein sequence ID" value="KRK40210.1"/>
    <property type="molecule type" value="Genomic_DNA"/>
</dbReference>
<dbReference type="Gene3D" id="3.40.50.720">
    <property type="entry name" value="NAD(P)-binding Rossmann-like Domain"/>
    <property type="match status" value="1"/>
</dbReference>
<evidence type="ECO:0000256" key="3">
    <source>
        <dbReference type="ARBA" id="ARBA00008178"/>
    </source>
</evidence>
<evidence type="ECO:0000256" key="4">
    <source>
        <dbReference type="ARBA" id="ARBA00011990"/>
    </source>
</evidence>
<evidence type="ECO:0000256" key="1">
    <source>
        <dbReference type="ARBA" id="ARBA00001539"/>
    </source>
</evidence>
<dbReference type="InterPro" id="IPR036291">
    <property type="entry name" value="NAD(P)-bd_dom_sf"/>
</dbReference>
<evidence type="ECO:0000256" key="8">
    <source>
        <dbReference type="RuleBase" id="RU004473"/>
    </source>
</evidence>
<evidence type="ECO:0000313" key="11">
    <source>
        <dbReference type="Proteomes" id="UP000051461"/>
    </source>
</evidence>
<dbReference type="SUPFAM" id="SSF51735">
    <property type="entry name" value="NAD(P)-binding Rossmann-fold domains"/>
    <property type="match status" value="1"/>
</dbReference>
<comment type="similarity">
    <text evidence="3 8">Belongs to the NAD(P)-dependent epimerase/dehydratase family. dTDP-glucose dehydratase subfamily.</text>
</comment>
<name>A0A0R1H989_9LACO</name>
<feature type="domain" description="NAD(P)-binding" evidence="9">
    <location>
        <begin position="5"/>
        <end position="306"/>
    </location>
</feature>
<sequence>MENILVIGGSGFVGSNFIHYLLADQANVQVTNYDAMTYMGNWHNLADVAADSRYQYLEGDLSEIEKLEDLILAQHFDAIVNFATELHVAPNPAHPGAFLDTNVKGVLNVLDILRSAPDTRFVQLSTDKVYGSRERDYFTEEDRLRPNAPYAASKGAADLLIRSYVHAYGLNAVVVRSANQYGPYQFPDHFIPKMITNNLLQIKLPVYGDGLNVRDWLYVGDAVKAIAIIMEQGVAGETYNIGGHNEITDLEVVRLITKQMKAPDRLIEHVPKPELSDQRYALSTSKVERELDWRPETSFKVGVQQTIKWYEQNDDWWLPLKED</sequence>
<dbReference type="InterPro" id="IPR005888">
    <property type="entry name" value="dTDP_Gluc_deHydtase"/>
</dbReference>
<keyword evidence="11" id="KW-1185">Reference proteome</keyword>
<proteinExistence type="inferred from homology"/>
<gene>
    <name evidence="10" type="ORF">FC07_GL001069</name>
</gene>
<protein>
    <recommendedName>
        <fullName evidence="5 8">dTDP-glucose 4,6-dehydratase</fullName>
        <ecNumber evidence="4 8">4.2.1.46</ecNumber>
    </recommendedName>
</protein>
<dbReference type="RefSeq" id="WP_057903728.1">
    <property type="nucleotide sequence ID" value="NZ_AZDA01000018.1"/>
</dbReference>